<gene>
    <name evidence="2" type="ORF">E1742_05735</name>
    <name evidence="1" type="ORF">GCM10007388_31340</name>
</gene>
<sequence>MRIELVTEGGFAALPGLQKPVVLDCALLPADVAVDVTAQCNELVRELAAAPPAAATPTALRDARRYTVTVEADGRTSSFTASDTAMSAAFRHLLDLVRSHGRR</sequence>
<evidence type="ECO:0000313" key="1">
    <source>
        <dbReference type="EMBL" id="GGY95685.1"/>
    </source>
</evidence>
<organism evidence="1 4">
    <name type="scientific">Pseudoduganella plicata</name>
    <dbReference type="NCBI Taxonomy" id="321984"/>
    <lineage>
        <taxon>Bacteria</taxon>
        <taxon>Pseudomonadati</taxon>
        <taxon>Pseudomonadota</taxon>
        <taxon>Betaproteobacteria</taxon>
        <taxon>Burkholderiales</taxon>
        <taxon>Oxalobacteraceae</taxon>
        <taxon>Telluria group</taxon>
        <taxon>Pseudoduganella</taxon>
    </lineage>
</organism>
<dbReference type="Pfam" id="PF20242">
    <property type="entry name" value="Emfourin"/>
    <property type="match status" value="1"/>
</dbReference>
<dbReference type="InterPro" id="IPR049457">
    <property type="entry name" value="Emfourin"/>
</dbReference>
<name>A0A4P7BEH3_9BURK</name>
<dbReference type="Proteomes" id="UP000294359">
    <property type="component" value="Chromosome"/>
</dbReference>
<proteinExistence type="predicted"/>
<reference evidence="1" key="1">
    <citation type="journal article" date="2014" name="Int. J. Syst. Evol. Microbiol.">
        <title>Complete genome sequence of Corynebacterium casei LMG S-19264T (=DSM 44701T), isolated from a smear-ripened cheese.</title>
        <authorList>
            <consortium name="US DOE Joint Genome Institute (JGI-PGF)"/>
            <person name="Walter F."/>
            <person name="Albersmeier A."/>
            <person name="Kalinowski J."/>
            <person name="Ruckert C."/>
        </authorList>
    </citation>
    <scope>NUCLEOTIDE SEQUENCE</scope>
    <source>
        <strain evidence="1">KCTC 12344</strain>
    </source>
</reference>
<reference evidence="2 3" key="2">
    <citation type="submission" date="2019-03" db="EMBL/GenBank/DDBJ databases">
        <title>Draft Genome Sequences of Six Type Strains of the Genus Massilia.</title>
        <authorList>
            <person name="Miess H."/>
            <person name="Frediansyhah A."/>
            <person name="Gross H."/>
        </authorList>
    </citation>
    <scope>NUCLEOTIDE SEQUENCE [LARGE SCALE GENOMIC DNA]</scope>
    <source>
        <strain evidence="2 3">DSM 17505</strain>
    </source>
</reference>
<dbReference type="EMBL" id="BMWW01000005">
    <property type="protein sequence ID" value="GGY95685.1"/>
    <property type="molecule type" value="Genomic_DNA"/>
</dbReference>
<dbReference type="EMBL" id="CP038026">
    <property type="protein sequence ID" value="QBQ35719.1"/>
    <property type="molecule type" value="Genomic_DNA"/>
</dbReference>
<evidence type="ECO:0000313" key="2">
    <source>
        <dbReference type="EMBL" id="QBQ35719.1"/>
    </source>
</evidence>
<reference evidence="1" key="3">
    <citation type="submission" date="2022-12" db="EMBL/GenBank/DDBJ databases">
        <authorList>
            <person name="Sun Q."/>
            <person name="Kim S."/>
        </authorList>
    </citation>
    <scope>NUCLEOTIDE SEQUENCE</scope>
    <source>
        <strain evidence="1">KCTC 12344</strain>
    </source>
</reference>
<dbReference type="RefSeq" id="WP_134383956.1">
    <property type="nucleotide sequence ID" value="NZ_BMWW01000005.1"/>
</dbReference>
<protein>
    <submittedName>
        <fullName evidence="1">Uncharacterized protein</fullName>
    </submittedName>
</protein>
<keyword evidence="3" id="KW-1185">Reference proteome</keyword>
<dbReference type="AlphaFoldDB" id="A0A4P7BEH3"/>
<evidence type="ECO:0000313" key="4">
    <source>
        <dbReference type="Proteomes" id="UP000619512"/>
    </source>
</evidence>
<dbReference type="Proteomes" id="UP000619512">
    <property type="component" value="Unassembled WGS sequence"/>
</dbReference>
<dbReference type="OrthoDB" id="164747at2"/>
<accession>A0A4P7BEH3</accession>
<evidence type="ECO:0000313" key="3">
    <source>
        <dbReference type="Proteomes" id="UP000294359"/>
    </source>
</evidence>